<dbReference type="GO" id="GO:0015031">
    <property type="term" value="P:protein transport"/>
    <property type="evidence" value="ECO:0007669"/>
    <property type="project" value="UniProtKB-KW"/>
</dbReference>
<keyword evidence="3" id="KW-0813">Transport</keyword>
<evidence type="ECO:0000256" key="13">
    <source>
        <dbReference type="ARBA" id="ARBA00048679"/>
    </source>
</evidence>
<dbReference type="GO" id="GO:0034045">
    <property type="term" value="C:phagophore assembly site membrane"/>
    <property type="evidence" value="ECO:0007669"/>
    <property type="project" value="UniProtKB-SubCell"/>
</dbReference>
<dbReference type="InterPro" id="IPR011009">
    <property type="entry name" value="Kinase-like_dom_sf"/>
</dbReference>
<dbReference type="OrthoDB" id="10252171at2759"/>
<dbReference type="PROSITE" id="PS00108">
    <property type="entry name" value="PROTEIN_KINASE_ST"/>
    <property type="match status" value="1"/>
</dbReference>
<accession>A0A9P9E0M7</accession>
<comment type="caution">
    <text evidence="15">The sequence shown here is derived from an EMBL/GenBank/DDBJ whole genome shotgun (WGS) entry which is preliminary data.</text>
</comment>
<proteinExistence type="predicted"/>
<evidence type="ECO:0000259" key="14">
    <source>
        <dbReference type="PROSITE" id="PS50011"/>
    </source>
</evidence>
<feature type="domain" description="Protein kinase" evidence="14">
    <location>
        <begin position="45"/>
        <end position="314"/>
    </location>
</feature>
<dbReference type="PANTHER" id="PTHR24348">
    <property type="entry name" value="SERINE/THREONINE-PROTEIN KINASE UNC-51-RELATED"/>
    <property type="match status" value="1"/>
</dbReference>
<evidence type="ECO:0000256" key="3">
    <source>
        <dbReference type="ARBA" id="ARBA00022448"/>
    </source>
</evidence>
<sequence length="328" mass="36806">MSGLNSDLVRDSKLETRFIGGATHHAVLVSDPALGRRRQLEDERWSREQRLGGGGYGTIWLERCTDGRKKGSLRAVKEIFKPASSSSSTNSLDYGRELEAIAKFSNDKYADYFVKSHGWFENVHAVYIAMEYFEHGDLQKYLVASFPEAEVREIISQLAEGLDFMHSNGFTHRDLKPGNILVLHRRPNWWLKIGDFGITKRVGTEDTALRTQIGTAGYAAPEVLGLIPLDDASYSSAVDIWSLGEIAFRLLTNEPTFSNNRLLFDYISTRSTFPSNSLAQKDVSMQCRQFIHAAMAVLPSKRPTASQVRSCSWISTSTVPLEFTPFPQ</sequence>
<dbReference type="EMBL" id="JAGMUV010000018">
    <property type="protein sequence ID" value="KAH7128878.1"/>
    <property type="molecule type" value="Genomic_DNA"/>
</dbReference>
<evidence type="ECO:0000256" key="1">
    <source>
        <dbReference type="ARBA" id="ARBA00004623"/>
    </source>
</evidence>
<keyword evidence="8" id="KW-0067">ATP-binding</keyword>
<comment type="subcellular location">
    <subcellularLocation>
        <location evidence="1">Preautophagosomal structure membrane</location>
        <topology evidence="1">Peripheral membrane protein</topology>
    </subcellularLocation>
</comment>
<dbReference type="SMART" id="SM00220">
    <property type="entry name" value="S_TKc"/>
    <property type="match status" value="1"/>
</dbReference>
<organism evidence="15 16">
    <name type="scientific">Dactylonectria macrodidyma</name>
    <dbReference type="NCBI Taxonomy" id="307937"/>
    <lineage>
        <taxon>Eukaryota</taxon>
        <taxon>Fungi</taxon>
        <taxon>Dikarya</taxon>
        <taxon>Ascomycota</taxon>
        <taxon>Pezizomycotina</taxon>
        <taxon>Sordariomycetes</taxon>
        <taxon>Hypocreomycetidae</taxon>
        <taxon>Hypocreales</taxon>
        <taxon>Nectriaceae</taxon>
        <taxon>Dactylonectria</taxon>
    </lineage>
</organism>
<dbReference type="GO" id="GO:0005776">
    <property type="term" value="C:autophagosome"/>
    <property type="evidence" value="ECO:0007669"/>
    <property type="project" value="TreeGrafter"/>
</dbReference>
<evidence type="ECO:0000256" key="8">
    <source>
        <dbReference type="ARBA" id="ARBA00022840"/>
    </source>
</evidence>
<dbReference type="GO" id="GO:0004674">
    <property type="term" value="F:protein serine/threonine kinase activity"/>
    <property type="evidence" value="ECO:0007669"/>
    <property type="project" value="UniProtKB-KW"/>
</dbReference>
<dbReference type="Pfam" id="PF00069">
    <property type="entry name" value="Pkinase"/>
    <property type="match status" value="1"/>
</dbReference>
<keyword evidence="10" id="KW-0072">Autophagy</keyword>
<dbReference type="EC" id="2.7.11.1" evidence="2"/>
<dbReference type="GO" id="GO:0005524">
    <property type="term" value="F:ATP binding"/>
    <property type="evidence" value="ECO:0007669"/>
    <property type="project" value="UniProtKB-KW"/>
</dbReference>
<dbReference type="Gene3D" id="1.10.510.10">
    <property type="entry name" value="Transferase(Phosphotransferase) domain 1"/>
    <property type="match status" value="1"/>
</dbReference>
<dbReference type="GO" id="GO:0000045">
    <property type="term" value="P:autophagosome assembly"/>
    <property type="evidence" value="ECO:0007669"/>
    <property type="project" value="TreeGrafter"/>
</dbReference>
<keyword evidence="9" id="KW-0653">Protein transport</keyword>
<evidence type="ECO:0000256" key="5">
    <source>
        <dbReference type="ARBA" id="ARBA00022679"/>
    </source>
</evidence>
<keyword evidence="7 15" id="KW-0418">Kinase</keyword>
<dbReference type="PANTHER" id="PTHR24348:SF22">
    <property type="entry name" value="NON-SPECIFIC SERINE_THREONINE PROTEIN KINASE"/>
    <property type="match status" value="1"/>
</dbReference>
<evidence type="ECO:0000313" key="16">
    <source>
        <dbReference type="Proteomes" id="UP000738349"/>
    </source>
</evidence>
<comment type="catalytic activity">
    <reaction evidence="13">
        <text>L-seryl-[protein] + ATP = O-phospho-L-seryl-[protein] + ADP + H(+)</text>
        <dbReference type="Rhea" id="RHEA:17989"/>
        <dbReference type="Rhea" id="RHEA-COMP:9863"/>
        <dbReference type="Rhea" id="RHEA-COMP:11604"/>
        <dbReference type="ChEBI" id="CHEBI:15378"/>
        <dbReference type="ChEBI" id="CHEBI:29999"/>
        <dbReference type="ChEBI" id="CHEBI:30616"/>
        <dbReference type="ChEBI" id="CHEBI:83421"/>
        <dbReference type="ChEBI" id="CHEBI:456216"/>
        <dbReference type="EC" id="2.7.11.1"/>
    </reaction>
</comment>
<dbReference type="InterPro" id="IPR008271">
    <property type="entry name" value="Ser/Thr_kinase_AS"/>
</dbReference>
<dbReference type="Proteomes" id="UP000738349">
    <property type="component" value="Unassembled WGS sequence"/>
</dbReference>
<evidence type="ECO:0000256" key="6">
    <source>
        <dbReference type="ARBA" id="ARBA00022741"/>
    </source>
</evidence>
<dbReference type="AlphaFoldDB" id="A0A9P9E0M7"/>
<comment type="catalytic activity">
    <reaction evidence="12">
        <text>L-threonyl-[protein] + ATP = O-phospho-L-threonyl-[protein] + ADP + H(+)</text>
        <dbReference type="Rhea" id="RHEA:46608"/>
        <dbReference type="Rhea" id="RHEA-COMP:11060"/>
        <dbReference type="Rhea" id="RHEA-COMP:11605"/>
        <dbReference type="ChEBI" id="CHEBI:15378"/>
        <dbReference type="ChEBI" id="CHEBI:30013"/>
        <dbReference type="ChEBI" id="CHEBI:30616"/>
        <dbReference type="ChEBI" id="CHEBI:61977"/>
        <dbReference type="ChEBI" id="CHEBI:456216"/>
        <dbReference type="EC" id="2.7.11.1"/>
    </reaction>
</comment>
<dbReference type="InterPro" id="IPR000719">
    <property type="entry name" value="Prot_kinase_dom"/>
</dbReference>
<dbReference type="GO" id="GO:0010506">
    <property type="term" value="P:regulation of autophagy"/>
    <property type="evidence" value="ECO:0007669"/>
    <property type="project" value="InterPro"/>
</dbReference>
<keyword evidence="4" id="KW-0723">Serine/threonine-protein kinase</keyword>
<dbReference type="InterPro" id="IPR045269">
    <property type="entry name" value="Atg1-like"/>
</dbReference>
<evidence type="ECO:0000256" key="7">
    <source>
        <dbReference type="ARBA" id="ARBA00022777"/>
    </source>
</evidence>
<keyword evidence="5" id="KW-0808">Transferase</keyword>
<reference evidence="15" key="1">
    <citation type="journal article" date="2021" name="Nat. Commun.">
        <title>Genetic determinants of endophytism in the Arabidopsis root mycobiome.</title>
        <authorList>
            <person name="Mesny F."/>
            <person name="Miyauchi S."/>
            <person name="Thiergart T."/>
            <person name="Pickel B."/>
            <person name="Atanasova L."/>
            <person name="Karlsson M."/>
            <person name="Huettel B."/>
            <person name="Barry K.W."/>
            <person name="Haridas S."/>
            <person name="Chen C."/>
            <person name="Bauer D."/>
            <person name="Andreopoulos W."/>
            <person name="Pangilinan J."/>
            <person name="LaButti K."/>
            <person name="Riley R."/>
            <person name="Lipzen A."/>
            <person name="Clum A."/>
            <person name="Drula E."/>
            <person name="Henrissat B."/>
            <person name="Kohler A."/>
            <person name="Grigoriev I.V."/>
            <person name="Martin F.M."/>
            <person name="Hacquard S."/>
        </authorList>
    </citation>
    <scope>NUCLEOTIDE SEQUENCE</scope>
    <source>
        <strain evidence="15">MPI-CAGE-AT-0147</strain>
    </source>
</reference>
<evidence type="ECO:0000256" key="4">
    <source>
        <dbReference type="ARBA" id="ARBA00022527"/>
    </source>
</evidence>
<evidence type="ECO:0000256" key="10">
    <source>
        <dbReference type="ARBA" id="ARBA00023006"/>
    </source>
</evidence>
<evidence type="ECO:0000256" key="9">
    <source>
        <dbReference type="ARBA" id="ARBA00022927"/>
    </source>
</evidence>
<protein>
    <recommendedName>
        <fullName evidence="2">non-specific serine/threonine protein kinase</fullName>
        <ecNumber evidence="2">2.7.11.1</ecNumber>
    </recommendedName>
    <alternativeName>
        <fullName evidence="11">Autophagy-related protein 1</fullName>
    </alternativeName>
</protein>
<gene>
    <name evidence="15" type="ORF">EDB81DRAFT_808449</name>
</gene>
<dbReference type="PROSITE" id="PS50011">
    <property type="entry name" value="PROTEIN_KINASE_DOM"/>
    <property type="match status" value="1"/>
</dbReference>
<dbReference type="GO" id="GO:0005829">
    <property type="term" value="C:cytosol"/>
    <property type="evidence" value="ECO:0007669"/>
    <property type="project" value="TreeGrafter"/>
</dbReference>
<keyword evidence="6" id="KW-0547">Nucleotide-binding</keyword>
<evidence type="ECO:0000313" key="15">
    <source>
        <dbReference type="EMBL" id="KAH7128878.1"/>
    </source>
</evidence>
<dbReference type="SUPFAM" id="SSF56112">
    <property type="entry name" value="Protein kinase-like (PK-like)"/>
    <property type="match status" value="1"/>
</dbReference>
<keyword evidence="16" id="KW-1185">Reference proteome</keyword>
<evidence type="ECO:0000256" key="2">
    <source>
        <dbReference type="ARBA" id="ARBA00012513"/>
    </source>
</evidence>
<evidence type="ECO:0000256" key="11">
    <source>
        <dbReference type="ARBA" id="ARBA00030237"/>
    </source>
</evidence>
<evidence type="ECO:0000256" key="12">
    <source>
        <dbReference type="ARBA" id="ARBA00047899"/>
    </source>
</evidence>
<name>A0A9P9E0M7_9HYPO</name>